<evidence type="ECO:0000313" key="1">
    <source>
        <dbReference type="EMBL" id="KUG26855.1"/>
    </source>
</evidence>
<sequence>MLTLFMREVNFYKSESGKFPVADYLDSLANMFKRLPGFWN</sequence>
<reference evidence="1" key="1">
    <citation type="journal article" date="2015" name="Proc. Natl. Acad. Sci. U.S.A.">
        <title>Networks of energetic and metabolic interactions define dynamics in microbial communities.</title>
        <authorList>
            <person name="Embree M."/>
            <person name="Liu J.K."/>
            <person name="Al-Bassam M.M."/>
            <person name="Zengler K."/>
        </authorList>
    </citation>
    <scope>NUCLEOTIDE SEQUENCE</scope>
</reference>
<dbReference type="AlphaFoldDB" id="A0A0W8G126"/>
<organism evidence="1">
    <name type="scientific">hydrocarbon metagenome</name>
    <dbReference type="NCBI Taxonomy" id="938273"/>
    <lineage>
        <taxon>unclassified sequences</taxon>
        <taxon>metagenomes</taxon>
        <taxon>ecological metagenomes</taxon>
    </lineage>
</organism>
<accession>A0A0W8G126</accession>
<dbReference type="EMBL" id="LNQE01000396">
    <property type="protein sequence ID" value="KUG26855.1"/>
    <property type="molecule type" value="Genomic_DNA"/>
</dbReference>
<gene>
    <name evidence="1" type="ORF">ASZ90_003295</name>
</gene>
<comment type="caution">
    <text evidence="1">The sequence shown here is derived from an EMBL/GenBank/DDBJ whole genome shotgun (WGS) entry which is preliminary data.</text>
</comment>
<protein>
    <submittedName>
        <fullName evidence="1">Uncharacterized protein</fullName>
    </submittedName>
</protein>
<proteinExistence type="predicted"/>
<name>A0A0W8G126_9ZZZZ</name>